<keyword evidence="1" id="KW-0472">Membrane</keyword>
<comment type="caution">
    <text evidence="2">The sequence shown here is derived from an EMBL/GenBank/DDBJ whole genome shotgun (WGS) entry which is preliminary data.</text>
</comment>
<evidence type="ECO:0000256" key="1">
    <source>
        <dbReference type="SAM" id="Phobius"/>
    </source>
</evidence>
<organism evidence="2 3">
    <name type="scientific">Arenicella xantha</name>
    <dbReference type="NCBI Taxonomy" id="644221"/>
    <lineage>
        <taxon>Bacteria</taxon>
        <taxon>Pseudomonadati</taxon>
        <taxon>Pseudomonadota</taxon>
        <taxon>Gammaproteobacteria</taxon>
        <taxon>Arenicellales</taxon>
        <taxon>Arenicellaceae</taxon>
        <taxon>Arenicella</taxon>
    </lineage>
</organism>
<sequence length="227" mass="25130">MFAIFLHESMNPFHQTVTSFPTVIYTILLIICAIYWLVAVMGLVEIDILDFDLDGDIDAADSTSLQEGIAGILHRIGLAGVPLTVVLTIIACIGWLLCYYTTYFIRPLLPDVTLIRLALGLVTFVVATYITVLTTAQILKPIRSLFQRLDYDETKYILGQTVVVRSSIVNRDRGEAELNDGGAGLLLNVRATGDEQFTKGQEVVVIEQLEDQNLFRVVAKAEFGSTE</sequence>
<name>A0A395JJQ2_9GAMM</name>
<keyword evidence="1" id="KW-0812">Transmembrane</keyword>
<feature type="transmembrane region" description="Helical" evidence="1">
    <location>
        <begin position="20"/>
        <end position="44"/>
    </location>
</feature>
<dbReference type="AlphaFoldDB" id="A0A395JJQ2"/>
<dbReference type="Proteomes" id="UP000253083">
    <property type="component" value="Unassembled WGS sequence"/>
</dbReference>
<gene>
    <name evidence="2" type="ORF">DFR28_102430</name>
</gene>
<feature type="transmembrane region" description="Helical" evidence="1">
    <location>
        <begin position="117"/>
        <end position="139"/>
    </location>
</feature>
<dbReference type="InParanoid" id="A0A395JJQ2"/>
<accession>A0A395JJQ2</accession>
<keyword evidence="3" id="KW-1185">Reference proteome</keyword>
<dbReference type="RefSeq" id="WP_113953818.1">
    <property type="nucleotide sequence ID" value="NZ_QNRT01000002.1"/>
</dbReference>
<proteinExistence type="predicted"/>
<dbReference type="OrthoDB" id="8912654at2"/>
<dbReference type="EMBL" id="QNRT01000002">
    <property type="protein sequence ID" value="RBP51013.1"/>
    <property type="molecule type" value="Genomic_DNA"/>
</dbReference>
<reference evidence="2 3" key="1">
    <citation type="submission" date="2018-06" db="EMBL/GenBank/DDBJ databases">
        <title>Genomic Encyclopedia of Type Strains, Phase IV (KMG-IV): sequencing the most valuable type-strain genomes for metagenomic binning, comparative biology and taxonomic classification.</title>
        <authorList>
            <person name="Goeker M."/>
        </authorList>
    </citation>
    <scope>NUCLEOTIDE SEQUENCE [LARGE SCALE GENOMIC DNA]</scope>
    <source>
        <strain evidence="2 3">DSM 24032</strain>
    </source>
</reference>
<evidence type="ECO:0000313" key="3">
    <source>
        <dbReference type="Proteomes" id="UP000253083"/>
    </source>
</evidence>
<protein>
    <submittedName>
        <fullName evidence="2">Uncharacterized protein DUF1449</fullName>
    </submittedName>
</protein>
<evidence type="ECO:0000313" key="2">
    <source>
        <dbReference type="EMBL" id="RBP51013.1"/>
    </source>
</evidence>
<feature type="transmembrane region" description="Helical" evidence="1">
    <location>
        <begin position="76"/>
        <end position="97"/>
    </location>
</feature>
<keyword evidence="1" id="KW-1133">Transmembrane helix</keyword>